<proteinExistence type="predicted"/>
<dbReference type="KEGG" id="ndi:NDAI_0C01980"/>
<accession>G0W7U7</accession>
<dbReference type="RefSeq" id="XP_003669101.1">
    <property type="nucleotide sequence ID" value="XM_003669053.1"/>
</dbReference>
<dbReference type="EMBL" id="HE580269">
    <property type="protein sequence ID" value="CCD23858.1"/>
    <property type="molecule type" value="Genomic_DNA"/>
</dbReference>
<dbReference type="PANTHER" id="PTHR15615:SF36">
    <property type="entry name" value="PHO85 CYCLIN-5"/>
    <property type="match status" value="1"/>
</dbReference>
<dbReference type="InterPro" id="IPR013922">
    <property type="entry name" value="Cyclin_PHO80-like"/>
</dbReference>
<dbReference type="CDD" id="cd20557">
    <property type="entry name" value="CYCLIN_ScPCL1-like"/>
    <property type="match status" value="1"/>
</dbReference>
<keyword evidence="2" id="KW-1185">Reference proteome</keyword>
<dbReference type="HOGENOM" id="CLU_1225056_0_0_1"/>
<gene>
    <name evidence="1" type="primary">NDAI0C01980</name>
    <name evidence="1" type="ordered locus">NDAI_0C01980</name>
</gene>
<dbReference type="GO" id="GO:0005634">
    <property type="term" value="C:nucleus"/>
    <property type="evidence" value="ECO:0007669"/>
    <property type="project" value="TreeGrafter"/>
</dbReference>
<name>G0W7U7_NAUDC</name>
<dbReference type="eggNOG" id="KOG1674">
    <property type="taxonomic scope" value="Eukaryota"/>
</dbReference>
<dbReference type="OMA" id="NDINQYQ"/>
<evidence type="ECO:0000313" key="2">
    <source>
        <dbReference type="Proteomes" id="UP000000689"/>
    </source>
</evidence>
<dbReference type="Proteomes" id="UP000000689">
    <property type="component" value="Chromosome 3"/>
</dbReference>
<dbReference type="STRING" id="1071378.G0W7U7"/>
<dbReference type="PANTHER" id="PTHR15615">
    <property type="match status" value="1"/>
</dbReference>
<evidence type="ECO:0000313" key="1">
    <source>
        <dbReference type="EMBL" id="CCD23858.1"/>
    </source>
</evidence>
<dbReference type="InterPro" id="IPR036915">
    <property type="entry name" value="Cyclin-like_sf"/>
</dbReference>
<dbReference type="GO" id="GO:0019901">
    <property type="term" value="F:protein kinase binding"/>
    <property type="evidence" value="ECO:0007669"/>
    <property type="project" value="InterPro"/>
</dbReference>
<dbReference type="OrthoDB" id="286814at2759"/>
<dbReference type="Gene3D" id="1.10.472.10">
    <property type="entry name" value="Cyclin-like"/>
    <property type="match status" value="1"/>
</dbReference>
<dbReference type="GeneID" id="11496742"/>
<dbReference type="Pfam" id="PF08613">
    <property type="entry name" value="Cyclin"/>
    <property type="match status" value="1"/>
</dbReference>
<dbReference type="SUPFAM" id="SSF47954">
    <property type="entry name" value="Cyclin-like"/>
    <property type="match status" value="1"/>
</dbReference>
<reference evidence="1 2" key="1">
    <citation type="journal article" date="2011" name="Proc. Natl. Acad. Sci. U.S.A.">
        <title>Evolutionary erosion of yeast sex chromosomes by mating-type switching accidents.</title>
        <authorList>
            <person name="Gordon J.L."/>
            <person name="Armisen D."/>
            <person name="Proux-Wera E."/>
            <person name="Oheigeartaigh S.S."/>
            <person name="Byrne K.P."/>
            <person name="Wolfe K.H."/>
        </authorList>
    </citation>
    <scope>NUCLEOTIDE SEQUENCE [LARGE SCALE GENOMIC DNA]</scope>
    <source>
        <strain evidence="2">ATCC 10597 / BCRC 20456 / CBS 421 / NBRC 0211 / NRRL Y-12639</strain>
    </source>
</reference>
<organism evidence="1 2">
    <name type="scientific">Naumovozyma dairenensis (strain ATCC 10597 / BCRC 20456 / CBS 421 / NBRC 0211 / NRRL Y-12639)</name>
    <name type="common">Saccharomyces dairenensis</name>
    <dbReference type="NCBI Taxonomy" id="1071378"/>
    <lineage>
        <taxon>Eukaryota</taxon>
        <taxon>Fungi</taxon>
        <taxon>Dikarya</taxon>
        <taxon>Ascomycota</taxon>
        <taxon>Saccharomycotina</taxon>
        <taxon>Saccharomycetes</taxon>
        <taxon>Saccharomycetales</taxon>
        <taxon>Saccharomycetaceae</taxon>
        <taxon>Naumovozyma</taxon>
    </lineage>
</organism>
<protein>
    <submittedName>
        <fullName evidence="1">Uncharacterized protein</fullName>
    </submittedName>
</protein>
<dbReference type="GO" id="GO:0016538">
    <property type="term" value="F:cyclin-dependent protein serine/threonine kinase regulator activity"/>
    <property type="evidence" value="ECO:0007669"/>
    <property type="project" value="TreeGrafter"/>
</dbReference>
<dbReference type="AlphaFoldDB" id="G0W7U7"/>
<dbReference type="GO" id="GO:0000307">
    <property type="term" value="C:cyclin-dependent protein kinase holoenzyme complex"/>
    <property type="evidence" value="ECO:0007669"/>
    <property type="project" value="UniProtKB-ARBA"/>
</dbReference>
<sequence length="226" mass="26591">MLFFSTSQDNKRANYFAVMRKYLQKKENRDDTKALLDLSQNIKLKPITILSNSKLEYNMSLVDTIAEFLSETVKYLSTKKVPNEKSSIKTYLMEILKRSQSSRNNVIVASFYFQKLYNSVQLNQDPNPEFVHCSKRIFLSCLILSHKFLNDKTFSMKAWSLISGISKRDLSILERWCLMRLNYHLVVDVTEINKWSFTNLKKWDNKKMVSNYSILYNSSKVNKNIC</sequence>